<evidence type="ECO:0008006" key="3">
    <source>
        <dbReference type="Google" id="ProtNLM"/>
    </source>
</evidence>
<evidence type="ECO:0000313" key="2">
    <source>
        <dbReference type="EMBL" id="CAE4646523.1"/>
    </source>
</evidence>
<name>A0A7S4VS13_9STRA</name>
<sequence>MCSHLVSQTGSCLFYLCTLRFGNIFQEDTLACILALDGFYHDGRNTRASYGTSKYCSAFIKNVRCNNPDCTYLHCMGDSEDTFTKQEIQAGYVTSGRDVLARQQQLMAAASSGSGGSTKRKVGGGGPSGTGKVATSAVFPPPCFDEPQKHSAPGSGISNISSPTPIPLGRRVSSDNGFSAVAAGNVPSAAAVAAGKVPRSISYPNPSTASSQAAVVGGAASTPAATVATTSEKLSRQQEQLRRMHPQNKGVASAISGGTPAATGQKKAIGNVGSAKMQHSGSGSASLAVGSVPAGGPPPTTAASVVAGVHQTSTTSSGPVTTPAPAHTTLTPLTPLKRASSLPVSAKGNSTSVASNTKSSGSNGNNAPSSSSVGGTDSVHLPPNMPVPKGLTPAEQMAFIEQRKESMAAVARQQREMAMKLSALRNGSSNASTGGIIAGTNSSASSPSVSSANEPTISPIKDDGSKGAGVIGGTVISSTISAPVGAGVVGAGAVGSAIGRPNAAPSLSTGIGSLGGLNTGGSRGSNVVGPSGSPLDLGSIGGANVSSSGGSGALGGEAIGGTNGSENIGSGVFPPQPLTSSFFGPNISDKWGSAAHGHGSGTGNLFGGSGGFGIGGTGIWGNDGPAPPQVQIPIGKPTGGGVNFSSVGVVGGSISNGLGGSRAIGEVPSHGAPTAVGGGSLLGKNPFGGGDHNSGSSALASMLGINLPTGSGSLRESSSLWDSAPSSQPPIGGLSSNSLKAIAIGPGPKPGGGSLGGIPIGRGPASSVPIGGFGAVNNSMASVGNSNKSDIAMLQSLLPGVHITSGNAHQPAAPMASSGNGTIGGGGGWGSISGFPSPPPSQQQNSNIPIGVGSLNQGSVDTWGSAGLYSAAPGAPAGSVSHERGQQQRQGSIW</sequence>
<dbReference type="GO" id="GO:0004842">
    <property type="term" value="F:ubiquitin-protein transferase activity"/>
    <property type="evidence" value="ECO:0007669"/>
    <property type="project" value="InterPro"/>
</dbReference>
<feature type="compositionally biased region" description="Low complexity" evidence="1">
    <location>
        <begin position="864"/>
        <end position="880"/>
    </location>
</feature>
<dbReference type="GO" id="GO:0016567">
    <property type="term" value="P:protein ubiquitination"/>
    <property type="evidence" value="ECO:0007669"/>
    <property type="project" value="TreeGrafter"/>
</dbReference>
<dbReference type="AlphaFoldDB" id="A0A7S4VS13"/>
<feature type="compositionally biased region" description="Low complexity" evidence="1">
    <location>
        <begin position="355"/>
        <end position="375"/>
    </location>
</feature>
<feature type="compositionally biased region" description="Low complexity" evidence="1">
    <location>
        <begin position="312"/>
        <end position="336"/>
    </location>
</feature>
<dbReference type="PANTHER" id="PTHR12603">
    <property type="entry name" value="CCR4-NOT TRANSCRIPTION COMPLEX RELATED"/>
    <property type="match status" value="1"/>
</dbReference>
<accession>A0A7S4VS13</accession>
<dbReference type="InterPro" id="IPR039780">
    <property type="entry name" value="Mot2"/>
</dbReference>
<feature type="compositionally biased region" description="Low complexity" evidence="1">
    <location>
        <begin position="442"/>
        <end position="452"/>
    </location>
</feature>
<feature type="region of interest" description="Disordered" evidence="1">
    <location>
        <begin position="425"/>
        <end position="464"/>
    </location>
</feature>
<feature type="region of interest" description="Disordered" evidence="1">
    <location>
        <begin position="554"/>
        <end position="573"/>
    </location>
</feature>
<dbReference type="PANTHER" id="PTHR12603:SF0">
    <property type="entry name" value="CCR4-NOT TRANSCRIPTION COMPLEX SUBUNIT 4"/>
    <property type="match status" value="1"/>
</dbReference>
<dbReference type="GO" id="GO:0030014">
    <property type="term" value="C:CCR4-NOT complex"/>
    <property type="evidence" value="ECO:0007669"/>
    <property type="project" value="InterPro"/>
</dbReference>
<feature type="region of interest" description="Disordered" evidence="1">
    <location>
        <begin position="110"/>
        <end position="135"/>
    </location>
</feature>
<feature type="compositionally biased region" description="Gly residues" evidence="1">
    <location>
        <begin position="821"/>
        <end position="831"/>
    </location>
</feature>
<proteinExistence type="predicted"/>
<organism evidence="2">
    <name type="scientific">Ditylum brightwellii</name>
    <dbReference type="NCBI Taxonomy" id="49249"/>
    <lineage>
        <taxon>Eukaryota</taxon>
        <taxon>Sar</taxon>
        <taxon>Stramenopiles</taxon>
        <taxon>Ochrophyta</taxon>
        <taxon>Bacillariophyta</taxon>
        <taxon>Mediophyceae</taxon>
        <taxon>Lithodesmiophycidae</taxon>
        <taxon>Lithodesmiales</taxon>
        <taxon>Lithodesmiaceae</taxon>
        <taxon>Ditylum</taxon>
    </lineage>
</organism>
<gene>
    <name evidence="2" type="ORF">DBRI00130_LOCUS35696</name>
</gene>
<feature type="compositionally biased region" description="Gly residues" evidence="1">
    <location>
        <begin position="554"/>
        <end position="563"/>
    </location>
</feature>
<feature type="region of interest" description="Disordered" evidence="1">
    <location>
        <begin position="243"/>
        <end position="391"/>
    </location>
</feature>
<feature type="compositionally biased region" description="Low complexity" evidence="1">
    <location>
        <begin position="280"/>
        <end position="294"/>
    </location>
</feature>
<protein>
    <recommendedName>
        <fullName evidence="3">C3H1-type domain-containing protein</fullName>
    </recommendedName>
</protein>
<dbReference type="EMBL" id="HBNS01046182">
    <property type="protein sequence ID" value="CAE4646523.1"/>
    <property type="molecule type" value="Transcribed_RNA"/>
</dbReference>
<feature type="region of interest" description="Disordered" evidence="1">
    <location>
        <begin position="808"/>
        <end position="894"/>
    </location>
</feature>
<evidence type="ECO:0000256" key="1">
    <source>
        <dbReference type="SAM" id="MobiDB-lite"/>
    </source>
</evidence>
<reference evidence="2" key="1">
    <citation type="submission" date="2021-01" db="EMBL/GenBank/DDBJ databases">
        <authorList>
            <person name="Corre E."/>
            <person name="Pelletier E."/>
            <person name="Niang G."/>
            <person name="Scheremetjew M."/>
            <person name="Finn R."/>
            <person name="Kale V."/>
            <person name="Holt S."/>
            <person name="Cochrane G."/>
            <person name="Meng A."/>
            <person name="Brown T."/>
            <person name="Cohen L."/>
        </authorList>
    </citation>
    <scope>NUCLEOTIDE SEQUENCE</scope>
    <source>
        <strain evidence="2">GSO104</strain>
    </source>
</reference>